<dbReference type="InParanoid" id="A0A059CTE4"/>
<name>A0A059CTE4_EUCGR</name>
<proteinExistence type="predicted"/>
<protein>
    <submittedName>
        <fullName evidence="1">Uncharacterized protein</fullName>
    </submittedName>
</protein>
<sequence length="103" mass="12341">MVKLKLRIHPEVYYFYIYLVFHDLSKDPKYLHKQVKWMTCLVVVLHDLLIFYSICDSYGFRPPSIHRGAICRGLINVNHVISYIRRIYQNQRTLINQAQYPPG</sequence>
<reference evidence="1" key="1">
    <citation type="submission" date="2013-07" db="EMBL/GenBank/DDBJ databases">
        <title>The genome of Eucalyptus grandis.</title>
        <authorList>
            <person name="Schmutz J."/>
            <person name="Hayes R."/>
            <person name="Myburg A."/>
            <person name="Tuskan G."/>
            <person name="Grattapaglia D."/>
            <person name="Rokhsar D.S."/>
        </authorList>
    </citation>
    <scope>NUCLEOTIDE SEQUENCE</scope>
    <source>
        <tissue evidence="1">Leaf extractions</tissue>
    </source>
</reference>
<gene>
    <name evidence="1" type="ORF">EUGRSUZ_C03115</name>
</gene>
<dbReference type="EMBL" id="KK198755">
    <property type="protein sequence ID" value="KCW81753.1"/>
    <property type="molecule type" value="Genomic_DNA"/>
</dbReference>
<accession>A0A059CTE4</accession>
<evidence type="ECO:0000313" key="1">
    <source>
        <dbReference type="EMBL" id="KCW81753.1"/>
    </source>
</evidence>
<organism evidence="1">
    <name type="scientific">Eucalyptus grandis</name>
    <name type="common">Flooded gum</name>
    <dbReference type="NCBI Taxonomy" id="71139"/>
    <lineage>
        <taxon>Eukaryota</taxon>
        <taxon>Viridiplantae</taxon>
        <taxon>Streptophyta</taxon>
        <taxon>Embryophyta</taxon>
        <taxon>Tracheophyta</taxon>
        <taxon>Spermatophyta</taxon>
        <taxon>Magnoliopsida</taxon>
        <taxon>eudicotyledons</taxon>
        <taxon>Gunneridae</taxon>
        <taxon>Pentapetalae</taxon>
        <taxon>rosids</taxon>
        <taxon>malvids</taxon>
        <taxon>Myrtales</taxon>
        <taxon>Myrtaceae</taxon>
        <taxon>Myrtoideae</taxon>
        <taxon>Eucalypteae</taxon>
        <taxon>Eucalyptus</taxon>
    </lineage>
</organism>
<dbReference type="AlphaFoldDB" id="A0A059CTE4"/>
<dbReference type="Gramene" id="KCW81753">
    <property type="protein sequence ID" value="KCW81753"/>
    <property type="gene ID" value="EUGRSUZ_C03115"/>
</dbReference>